<dbReference type="CDD" id="cd15016">
    <property type="entry name" value="7tm_TAS2R1"/>
    <property type="match status" value="1"/>
</dbReference>
<dbReference type="KEGG" id="csyr:103267213"/>
<dbReference type="GO" id="GO:0004930">
    <property type="term" value="F:G protein-coupled receptor activity"/>
    <property type="evidence" value="ECO:0007669"/>
    <property type="project" value="UniProtKB-KW"/>
</dbReference>
<keyword evidence="7 13" id="KW-0297">G-protein coupled receptor</keyword>
<dbReference type="RefSeq" id="XP_008063009.1">
    <property type="nucleotide sequence ID" value="XM_008064818.1"/>
</dbReference>
<keyword evidence="8 13" id="KW-0472">Membrane</keyword>
<evidence type="ECO:0000256" key="2">
    <source>
        <dbReference type="ARBA" id="ARBA00007376"/>
    </source>
</evidence>
<evidence type="ECO:0000256" key="5">
    <source>
        <dbReference type="ARBA" id="ARBA00022692"/>
    </source>
</evidence>
<dbReference type="FunFam" id="1.20.1070.10:FF:000055">
    <property type="entry name" value="Taste receptor type 2"/>
    <property type="match status" value="1"/>
</dbReference>
<evidence type="ECO:0000256" key="9">
    <source>
        <dbReference type="ARBA" id="ARBA00023170"/>
    </source>
</evidence>
<proteinExistence type="inferred from homology"/>
<comment type="similarity">
    <text evidence="2 12">Belongs to the G-protein coupled receptor T2R family.</text>
</comment>
<keyword evidence="10" id="KW-0325">Glycoprotein</keyword>
<dbReference type="CTD" id="50834"/>
<dbReference type="OrthoDB" id="8876749at2759"/>
<dbReference type="Gene3D" id="1.20.1070.10">
    <property type="entry name" value="Rhodopsin 7-helix transmembrane proteins"/>
    <property type="match status" value="1"/>
</dbReference>
<comment type="subcellular location">
    <subcellularLocation>
        <location evidence="1 13">Membrane</location>
        <topology evidence="1 13">Multi-pass membrane protein</topology>
    </subcellularLocation>
</comment>
<feature type="transmembrane region" description="Helical" evidence="14">
    <location>
        <begin position="6"/>
        <end position="33"/>
    </location>
</feature>
<gene>
    <name evidence="16" type="primary">TAS2R1</name>
</gene>
<dbReference type="InterPro" id="IPR007960">
    <property type="entry name" value="TAS2R"/>
</dbReference>
<keyword evidence="3 13" id="KW-0919">Taste</keyword>
<keyword evidence="15" id="KW-1185">Reference proteome</keyword>
<keyword evidence="5 13" id="KW-0812">Transmembrane</keyword>
<evidence type="ECO:0000256" key="10">
    <source>
        <dbReference type="ARBA" id="ARBA00023180"/>
    </source>
</evidence>
<sequence length="299" mass="34423">MLEFHLIVYFLFVLIQFLVGVFANGFIVVVNTIDLIKQRKLAPLNLLLFCLAITRLCLQLLIFNINLVILSMIEWLIFPSNFSIHMLVNESELWFATWLGVFYCAKIATVPHPLFIWLKMRITKLVPWQILGTLLYTSIICIFQNNYTWRIPPAFSVHLFSPNATTQITEVTALQLAFLVFGFSTPLLIFLVAVLLLIFSLGKHSRQMRSTTMGSRDSRRSAHISAMLSIFSFLVLYFSHYMMAALLSSQYFQLRSFVFLFCMLVVGTYPSGHSLILILGNPRLKQSARKFLFYSKSCQ</sequence>
<reference evidence="16" key="1">
    <citation type="submission" date="2025-08" db="UniProtKB">
        <authorList>
            <consortium name="RefSeq"/>
        </authorList>
    </citation>
    <scope>IDENTIFICATION</scope>
</reference>
<feature type="transmembrane region" description="Helical" evidence="14">
    <location>
        <begin position="256"/>
        <end position="280"/>
    </location>
</feature>
<dbReference type="GO" id="GO:0033038">
    <property type="term" value="F:bitter taste receptor activity"/>
    <property type="evidence" value="ECO:0007669"/>
    <property type="project" value="InterPro"/>
</dbReference>
<evidence type="ECO:0000256" key="7">
    <source>
        <dbReference type="ARBA" id="ARBA00023040"/>
    </source>
</evidence>
<accession>A0A1U7TSS4</accession>
<dbReference type="PANTHER" id="PTHR11394:SF149">
    <property type="entry name" value="TASTE RECEPTOR TYPE 2 MEMBER 1"/>
    <property type="match status" value="1"/>
</dbReference>
<dbReference type="Proteomes" id="UP000189704">
    <property type="component" value="Unplaced"/>
</dbReference>
<keyword evidence="6 14" id="KW-1133">Transmembrane helix</keyword>
<evidence type="ECO:0000256" key="8">
    <source>
        <dbReference type="ARBA" id="ARBA00023136"/>
    </source>
</evidence>
<feature type="transmembrane region" description="Helical" evidence="14">
    <location>
        <begin position="125"/>
        <end position="145"/>
    </location>
</feature>
<keyword evidence="9 13" id="KW-0675">Receptor</keyword>
<dbReference type="GeneID" id="103267213"/>
<evidence type="ECO:0000256" key="13">
    <source>
        <dbReference type="RuleBase" id="RU004424"/>
    </source>
</evidence>
<evidence type="ECO:0000313" key="16">
    <source>
        <dbReference type="RefSeq" id="XP_008063009.1"/>
    </source>
</evidence>
<keyword evidence="4 13" id="KW-0716">Sensory transduction</keyword>
<evidence type="ECO:0000256" key="4">
    <source>
        <dbReference type="ARBA" id="ARBA00022606"/>
    </source>
</evidence>
<feature type="transmembrane region" description="Helical" evidence="14">
    <location>
        <begin position="176"/>
        <end position="201"/>
    </location>
</feature>
<evidence type="ECO:0000256" key="6">
    <source>
        <dbReference type="ARBA" id="ARBA00022989"/>
    </source>
</evidence>
<dbReference type="PANTHER" id="PTHR11394">
    <property type="entry name" value="TASTE RECEPTOR TYPE 2"/>
    <property type="match status" value="1"/>
</dbReference>
<feature type="transmembrane region" description="Helical" evidence="14">
    <location>
        <begin position="45"/>
        <end position="73"/>
    </location>
</feature>
<dbReference type="SUPFAM" id="SSF81321">
    <property type="entry name" value="Family A G protein-coupled receptor-like"/>
    <property type="match status" value="1"/>
</dbReference>
<protein>
    <recommendedName>
        <fullName evidence="13">Taste receptor type 2</fullName>
    </recommendedName>
</protein>
<keyword evidence="11 13" id="KW-0807">Transducer</keyword>
<organism evidence="15 16">
    <name type="scientific">Carlito syrichta</name>
    <name type="common">Philippine tarsier</name>
    <name type="synonym">Tarsius syrichta</name>
    <dbReference type="NCBI Taxonomy" id="1868482"/>
    <lineage>
        <taxon>Eukaryota</taxon>
        <taxon>Metazoa</taxon>
        <taxon>Chordata</taxon>
        <taxon>Craniata</taxon>
        <taxon>Vertebrata</taxon>
        <taxon>Euteleostomi</taxon>
        <taxon>Mammalia</taxon>
        <taxon>Eutheria</taxon>
        <taxon>Euarchontoglires</taxon>
        <taxon>Primates</taxon>
        <taxon>Haplorrhini</taxon>
        <taxon>Tarsiiformes</taxon>
        <taxon>Tarsiidae</taxon>
        <taxon>Carlito</taxon>
    </lineage>
</organism>
<feature type="transmembrane region" description="Helical" evidence="14">
    <location>
        <begin position="222"/>
        <end position="244"/>
    </location>
</feature>
<name>A0A1U7TSS4_CARSF</name>
<evidence type="ECO:0000256" key="12">
    <source>
        <dbReference type="RuleBase" id="RU004423"/>
    </source>
</evidence>
<feature type="transmembrane region" description="Helical" evidence="14">
    <location>
        <begin position="93"/>
        <end position="118"/>
    </location>
</feature>
<dbReference type="AlphaFoldDB" id="A0A1U7TSS4"/>
<dbReference type="Pfam" id="PF05296">
    <property type="entry name" value="TAS2R"/>
    <property type="match status" value="1"/>
</dbReference>
<evidence type="ECO:0000313" key="15">
    <source>
        <dbReference type="Proteomes" id="UP000189704"/>
    </source>
</evidence>
<evidence type="ECO:0000256" key="1">
    <source>
        <dbReference type="ARBA" id="ARBA00004141"/>
    </source>
</evidence>
<evidence type="ECO:0000256" key="3">
    <source>
        <dbReference type="ARBA" id="ARBA00022480"/>
    </source>
</evidence>
<evidence type="ECO:0000256" key="11">
    <source>
        <dbReference type="ARBA" id="ARBA00023224"/>
    </source>
</evidence>
<dbReference type="GO" id="GO:0005886">
    <property type="term" value="C:plasma membrane"/>
    <property type="evidence" value="ECO:0007669"/>
    <property type="project" value="UniProtKB-ARBA"/>
</dbReference>
<evidence type="ECO:0000256" key="14">
    <source>
        <dbReference type="SAM" id="Phobius"/>
    </source>
</evidence>